<evidence type="ECO:0000313" key="2">
    <source>
        <dbReference type="EMBL" id="GHD57305.1"/>
    </source>
</evidence>
<keyword evidence="3" id="KW-1185">Reference proteome</keyword>
<evidence type="ECO:0000313" key="3">
    <source>
        <dbReference type="Proteomes" id="UP000630353"/>
    </source>
</evidence>
<dbReference type="Pfam" id="PF06722">
    <property type="entry name" value="EryCIII-like_C"/>
    <property type="match status" value="1"/>
</dbReference>
<name>A0A918XV56_9PROT</name>
<organism evidence="2 3">
    <name type="scientific">Thalassobaculum fulvum</name>
    <dbReference type="NCBI Taxonomy" id="1633335"/>
    <lineage>
        <taxon>Bacteria</taxon>
        <taxon>Pseudomonadati</taxon>
        <taxon>Pseudomonadota</taxon>
        <taxon>Alphaproteobacteria</taxon>
        <taxon>Rhodospirillales</taxon>
        <taxon>Thalassobaculaceae</taxon>
        <taxon>Thalassobaculum</taxon>
    </lineage>
</organism>
<accession>A0A918XV56</accession>
<comment type="caution">
    <text evidence="2">The sequence shown here is derived from an EMBL/GenBank/DDBJ whole genome shotgun (WGS) entry which is preliminary data.</text>
</comment>
<dbReference type="InterPro" id="IPR050426">
    <property type="entry name" value="Glycosyltransferase_28"/>
</dbReference>
<gene>
    <name evidence="2" type="ORF">GCM10017083_38610</name>
</gene>
<reference evidence="2" key="1">
    <citation type="journal article" date="2014" name="Int. J. Syst. Evol. Microbiol.">
        <title>Complete genome sequence of Corynebacterium casei LMG S-19264T (=DSM 44701T), isolated from a smear-ripened cheese.</title>
        <authorList>
            <consortium name="US DOE Joint Genome Institute (JGI-PGF)"/>
            <person name="Walter F."/>
            <person name="Albersmeier A."/>
            <person name="Kalinowski J."/>
            <person name="Ruckert C."/>
        </authorList>
    </citation>
    <scope>NUCLEOTIDE SEQUENCE</scope>
    <source>
        <strain evidence="2">KCTC 42651</strain>
    </source>
</reference>
<sequence>MTASVLFAWELGDGLGHVSRLLRIADRLRSAGLACRFVVRNLELAGRAVQSAGFEVLQSPIARVEAIRGPDGTQPVTVGDILGAIGFGSVDRLSPVVAGWHGLVELTRPDLVVTDYAPTMNLALFGGPVPWVPIGDGFTLPPSETERFLPFRRARPAYDEERLLSVVAQVQAERGRPTPDRLPRLFEGSARFVITLPELDPWRRVRATPAIGPIDPPPQPVESVPTEAFFAYLSAGFPYTERVLEGLLASGRTGSVFLRDSTAAQREGWRQRGLPVWDAPQDLRAMAARAEVIVHHGGVGTAEQTLGLGRPQLLVPRHFEQFANADSLGALGVAVGLRGGGRFTVEDVGLALAAVIDGDRYRERAALRARELAERPPAALDAVVAECIDLATRAQGAT</sequence>
<evidence type="ECO:0000259" key="1">
    <source>
        <dbReference type="Pfam" id="PF06722"/>
    </source>
</evidence>
<protein>
    <recommendedName>
        <fullName evidence="1">Erythromycin biosynthesis protein CIII-like C-terminal domain-containing protein</fullName>
    </recommendedName>
</protein>
<feature type="domain" description="Erythromycin biosynthesis protein CIII-like C-terminal" evidence="1">
    <location>
        <begin position="287"/>
        <end position="388"/>
    </location>
</feature>
<proteinExistence type="predicted"/>
<dbReference type="Gene3D" id="3.40.50.2000">
    <property type="entry name" value="Glycogen Phosphorylase B"/>
    <property type="match status" value="2"/>
</dbReference>
<dbReference type="PANTHER" id="PTHR48050">
    <property type="entry name" value="STEROL 3-BETA-GLUCOSYLTRANSFERASE"/>
    <property type="match status" value="1"/>
</dbReference>
<dbReference type="PANTHER" id="PTHR48050:SF13">
    <property type="entry name" value="STEROL 3-BETA-GLUCOSYLTRANSFERASE UGT80A2"/>
    <property type="match status" value="1"/>
</dbReference>
<reference evidence="2" key="2">
    <citation type="submission" date="2020-09" db="EMBL/GenBank/DDBJ databases">
        <authorList>
            <person name="Sun Q."/>
            <person name="Kim S."/>
        </authorList>
    </citation>
    <scope>NUCLEOTIDE SEQUENCE</scope>
    <source>
        <strain evidence="2">KCTC 42651</strain>
    </source>
</reference>
<dbReference type="AlphaFoldDB" id="A0A918XV56"/>
<dbReference type="GO" id="GO:0016757">
    <property type="term" value="F:glycosyltransferase activity"/>
    <property type="evidence" value="ECO:0007669"/>
    <property type="project" value="UniProtKB-ARBA"/>
</dbReference>
<dbReference type="RefSeq" id="WP_189992669.1">
    <property type="nucleotide sequence ID" value="NZ_BMZS01000009.1"/>
</dbReference>
<dbReference type="SUPFAM" id="SSF53756">
    <property type="entry name" value="UDP-Glycosyltransferase/glycogen phosphorylase"/>
    <property type="match status" value="1"/>
</dbReference>
<dbReference type="EMBL" id="BMZS01000009">
    <property type="protein sequence ID" value="GHD57305.1"/>
    <property type="molecule type" value="Genomic_DNA"/>
</dbReference>
<dbReference type="InterPro" id="IPR010610">
    <property type="entry name" value="EryCIII-like_C"/>
</dbReference>
<dbReference type="Proteomes" id="UP000630353">
    <property type="component" value="Unassembled WGS sequence"/>
</dbReference>